<feature type="region of interest" description="Disordered" evidence="1">
    <location>
        <begin position="149"/>
        <end position="202"/>
    </location>
</feature>
<dbReference type="KEGG" id="bcom:BAUCODRAFT_402284"/>
<keyword evidence="3" id="KW-1185">Reference proteome</keyword>
<feature type="region of interest" description="Disordered" evidence="1">
    <location>
        <begin position="630"/>
        <end position="649"/>
    </location>
</feature>
<accession>M2MRD3</accession>
<protein>
    <submittedName>
        <fullName evidence="2">Uncharacterized protein</fullName>
    </submittedName>
</protein>
<sequence>MDIVMLPILCNSQARDREEIVQPPVRRDTPAQNEALPCAVEHEELKARRTESVDPDAHAACCGMDVDWLQAEAEACSLWQEEKEAGTTTSPDHLVRGKSFSESDRNGIICTERAPSPEKEAHGNTHSLWEWLLEEFAVTSPGWPIRAAKDRTDRARSVSPFILGPNSLPEDEHASTNEANSDSLEHSPTPPPPALPSTPTVGSNSGYRFVSFGLPEPATEQSVLAMLSRQQTPQHTFQKRDHFRSPLLATTALVARLPSEQNPNPLLTTPFSLLQHLQLSSCHAEMRAHPFPPLPPKHEMPPEEFQVALMSEEKRDTVGQDIEEGLLRSMGWSSDGPIDQQSTPQTHCRTLMRARVESQPFAFTGNAASIQFGSAPKVSNEITSLHLSPSCSIDRYHLEFPSSRPWQHAHETVNPALEDEGVQVSDTPSRLRSFGAIDQHPIDWALYGLRQDQEGNTQVAEEGVAVSPRSVSVESSPSHRSPCASSVGPAWTGSLQDDQAADASVAVLPGDTFGSAPMIRFGATPSRSSLSSTPKHYMDRPLDGPVRDALGNVHATDEGILITTTTHTSTTTSSPSPHRPNTIFRFGSDNPDNRRLFKSDHSRSRCRSHSRGRQLDNQCTDKASCKWSGYDGRAHSPNPPAPPRSASADPLPAVAELALVIDPIEPVVQKFKELA</sequence>
<proteinExistence type="predicted"/>
<evidence type="ECO:0000313" key="3">
    <source>
        <dbReference type="Proteomes" id="UP000011761"/>
    </source>
</evidence>
<feature type="region of interest" description="Disordered" evidence="1">
    <location>
        <begin position="564"/>
        <end position="617"/>
    </location>
</feature>
<name>M2MRD3_BAUPA</name>
<gene>
    <name evidence="2" type="ORF">BAUCODRAFT_402284</name>
</gene>
<dbReference type="RefSeq" id="XP_007674280.1">
    <property type="nucleotide sequence ID" value="XM_007676090.1"/>
</dbReference>
<feature type="compositionally biased region" description="Basic and acidic residues" evidence="1">
    <location>
        <begin position="591"/>
        <end position="603"/>
    </location>
</feature>
<organism evidence="2 3">
    <name type="scientific">Baudoinia panamericana (strain UAMH 10762)</name>
    <name type="common">Angels' share fungus</name>
    <name type="synonym">Baudoinia compniacensis (strain UAMH 10762)</name>
    <dbReference type="NCBI Taxonomy" id="717646"/>
    <lineage>
        <taxon>Eukaryota</taxon>
        <taxon>Fungi</taxon>
        <taxon>Dikarya</taxon>
        <taxon>Ascomycota</taxon>
        <taxon>Pezizomycotina</taxon>
        <taxon>Dothideomycetes</taxon>
        <taxon>Dothideomycetidae</taxon>
        <taxon>Mycosphaerellales</taxon>
        <taxon>Teratosphaeriaceae</taxon>
        <taxon>Baudoinia</taxon>
    </lineage>
</organism>
<evidence type="ECO:0000313" key="2">
    <source>
        <dbReference type="EMBL" id="EMC99401.1"/>
    </source>
</evidence>
<dbReference type="EMBL" id="KB445552">
    <property type="protein sequence ID" value="EMC99401.1"/>
    <property type="molecule type" value="Genomic_DNA"/>
</dbReference>
<dbReference type="Proteomes" id="UP000011761">
    <property type="component" value="Unassembled WGS sequence"/>
</dbReference>
<dbReference type="GeneID" id="19113961"/>
<dbReference type="HOGENOM" id="CLU_407069_0_0_1"/>
<dbReference type="AlphaFoldDB" id="M2MRD3"/>
<reference evidence="2 3" key="1">
    <citation type="journal article" date="2012" name="PLoS Pathog.">
        <title>Diverse lifestyles and strategies of plant pathogenesis encoded in the genomes of eighteen Dothideomycetes fungi.</title>
        <authorList>
            <person name="Ohm R.A."/>
            <person name="Feau N."/>
            <person name="Henrissat B."/>
            <person name="Schoch C.L."/>
            <person name="Horwitz B.A."/>
            <person name="Barry K.W."/>
            <person name="Condon B.J."/>
            <person name="Copeland A.C."/>
            <person name="Dhillon B."/>
            <person name="Glaser F."/>
            <person name="Hesse C.N."/>
            <person name="Kosti I."/>
            <person name="LaButti K."/>
            <person name="Lindquist E.A."/>
            <person name="Lucas S."/>
            <person name="Salamov A.A."/>
            <person name="Bradshaw R.E."/>
            <person name="Ciuffetti L."/>
            <person name="Hamelin R.C."/>
            <person name="Kema G.H.J."/>
            <person name="Lawrence C."/>
            <person name="Scott J.A."/>
            <person name="Spatafora J.W."/>
            <person name="Turgeon B.G."/>
            <person name="de Wit P.J.G.M."/>
            <person name="Zhong S."/>
            <person name="Goodwin S.B."/>
            <person name="Grigoriev I.V."/>
        </authorList>
    </citation>
    <scope>NUCLEOTIDE SEQUENCE [LARGE SCALE GENOMIC DNA]</scope>
    <source>
        <strain evidence="2 3">UAMH 10762</strain>
    </source>
</reference>
<evidence type="ECO:0000256" key="1">
    <source>
        <dbReference type="SAM" id="MobiDB-lite"/>
    </source>
</evidence>
<feature type="compositionally biased region" description="Low complexity" evidence="1">
    <location>
        <begin position="564"/>
        <end position="576"/>
    </location>
</feature>